<feature type="region of interest" description="Disordered" evidence="2">
    <location>
        <begin position="1"/>
        <end position="60"/>
    </location>
</feature>
<comment type="similarity">
    <text evidence="1">Belongs to the gemin-2 family.</text>
</comment>
<evidence type="ECO:0000256" key="2">
    <source>
        <dbReference type="SAM" id="MobiDB-lite"/>
    </source>
</evidence>
<proteinExistence type="inferred from homology"/>
<evidence type="ECO:0000313" key="3">
    <source>
        <dbReference type="EMBL" id="RYQ93190.1"/>
    </source>
</evidence>
<evidence type="ECO:0008006" key="5">
    <source>
        <dbReference type="Google" id="ProtNLM"/>
    </source>
</evidence>
<evidence type="ECO:0000313" key="4">
    <source>
        <dbReference type="Proteomes" id="UP000289738"/>
    </source>
</evidence>
<dbReference type="PANTHER" id="PTHR12794:SF0">
    <property type="entry name" value="GEM-ASSOCIATED PROTEIN 2"/>
    <property type="match status" value="1"/>
</dbReference>
<dbReference type="GO" id="GO:0005634">
    <property type="term" value="C:nucleus"/>
    <property type="evidence" value="ECO:0007669"/>
    <property type="project" value="TreeGrafter"/>
</dbReference>
<dbReference type="STRING" id="3818.A0A444XTU2"/>
<organism evidence="3 4">
    <name type="scientific">Arachis hypogaea</name>
    <name type="common">Peanut</name>
    <dbReference type="NCBI Taxonomy" id="3818"/>
    <lineage>
        <taxon>Eukaryota</taxon>
        <taxon>Viridiplantae</taxon>
        <taxon>Streptophyta</taxon>
        <taxon>Embryophyta</taxon>
        <taxon>Tracheophyta</taxon>
        <taxon>Spermatophyta</taxon>
        <taxon>Magnoliopsida</taxon>
        <taxon>eudicotyledons</taxon>
        <taxon>Gunneridae</taxon>
        <taxon>Pentapetalae</taxon>
        <taxon>rosids</taxon>
        <taxon>fabids</taxon>
        <taxon>Fabales</taxon>
        <taxon>Fabaceae</taxon>
        <taxon>Papilionoideae</taxon>
        <taxon>50 kb inversion clade</taxon>
        <taxon>dalbergioids sensu lato</taxon>
        <taxon>Dalbergieae</taxon>
        <taxon>Pterocarpus clade</taxon>
        <taxon>Arachis</taxon>
    </lineage>
</organism>
<feature type="region of interest" description="Disordered" evidence="2">
    <location>
        <begin position="453"/>
        <end position="503"/>
    </location>
</feature>
<dbReference type="GO" id="GO:0000387">
    <property type="term" value="P:spliceosomal snRNP assembly"/>
    <property type="evidence" value="ECO:0007669"/>
    <property type="project" value="InterPro"/>
</dbReference>
<name>A0A444XTU2_ARAHY</name>
<dbReference type="PANTHER" id="PTHR12794">
    <property type="entry name" value="GEMIN2"/>
    <property type="match status" value="1"/>
</dbReference>
<feature type="compositionally biased region" description="Basic and acidic residues" evidence="2">
    <location>
        <begin position="18"/>
        <end position="28"/>
    </location>
</feature>
<reference evidence="3 4" key="1">
    <citation type="submission" date="2019-01" db="EMBL/GenBank/DDBJ databases">
        <title>Sequencing of cultivated peanut Arachis hypogaea provides insights into genome evolution and oil improvement.</title>
        <authorList>
            <person name="Chen X."/>
        </authorList>
    </citation>
    <scope>NUCLEOTIDE SEQUENCE [LARGE SCALE GENOMIC DNA]</scope>
    <source>
        <strain evidence="4">cv. Fuhuasheng</strain>
        <tissue evidence="3">Leaves</tissue>
    </source>
</reference>
<dbReference type="GO" id="GO:0032797">
    <property type="term" value="C:SMN complex"/>
    <property type="evidence" value="ECO:0007669"/>
    <property type="project" value="TreeGrafter"/>
</dbReference>
<gene>
    <name evidence="3" type="ORF">Ahy_B09g099468</name>
</gene>
<dbReference type="Gene3D" id="1.20.58.1070">
    <property type="match status" value="1"/>
</dbReference>
<feature type="region of interest" description="Disordered" evidence="2">
    <location>
        <begin position="129"/>
        <end position="186"/>
    </location>
</feature>
<dbReference type="InterPro" id="IPR035426">
    <property type="entry name" value="Gemin2/Brr1"/>
</dbReference>
<protein>
    <recommendedName>
        <fullName evidence="5">Gem-associated protein</fullName>
    </recommendedName>
</protein>
<accession>A0A444XTU2</accession>
<sequence>MADASDCDGFNPAATRKNGTEKKEEKDMPLSQQEEEEERSVLDSEQALAPPGSELEAKKQRLLEELESALLPKTKLRDSMNSNNLQDLPLSSSSSSFAVPVATSIGLGLGIQVIDETAVFETFALPSASSASSGTAKGTKAKAKANADVALKKDGNKKSNSRRKAKKNAAALKQHNNMNGRKNATGAAIANGTGKKRRYSRKEMEALRFVNEDKQRFFWNEIYRGLQPHVANEYDTLFAVASVPYFPNKKPTPPILSLGAANGRLIVLVLKFLKLLSGSCENTDAENWSAVDSSCSHSVISEDGCSNLEEHSEEDDTDDDYASIQRPAFFVDGEPDFDSGPPEDGWEYLRRVRWEADQIPKVKVAKLDRSKLNKEQSAYMPKIPDIAKCPEHLLPSKQWEDVFLADFSALRASISAHECLNAMNSSNMQTVQTSQLLENNSGESASVMNKDKDVPLQSNLSDSKTIDPPLELTSEDKDATMPLENPGSKTSVDGTRSSSLSPPMLSSVLRMDPVARVSMLLKRISLLESASTISRNDCIWLFALCASVDTPLHADTSAGLRSLLRKCASIRAGKAELDEEVVMLNILATISGKYFGQSEG</sequence>
<dbReference type="EMBL" id="SDMP01000019">
    <property type="protein sequence ID" value="RYQ93190.1"/>
    <property type="molecule type" value="Genomic_DNA"/>
</dbReference>
<comment type="caution">
    <text evidence="3">The sequence shown here is derived from an EMBL/GenBank/DDBJ whole genome shotgun (WGS) entry which is preliminary data.</text>
</comment>
<keyword evidence="4" id="KW-1185">Reference proteome</keyword>
<feature type="compositionally biased region" description="Low complexity" evidence="2">
    <location>
        <begin position="129"/>
        <end position="138"/>
    </location>
</feature>
<feature type="compositionally biased region" description="Polar residues" evidence="2">
    <location>
        <begin position="487"/>
        <end position="496"/>
    </location>
</feature>
<evidence type="ECO:0000256" key="1">
    <source>
        <dbReference type="ARBA" id="ARBA00025758"/>
    </source>
</evidence>
<dbReference type="Pfam" id="PF04938">
    <property type="entry name" value="SIP1"/>
    <property type="match status" value="1"/>
</dbReference>
<dbReference type="Proteomes" id="UP000289738">
    <property type="component" value="Chromosome B09"/>
</dbReference>
<dbReference type="AlphaFoldDB" id="A0A444XTU2"/>